<organism evidence="3 4">
    <name type="scientific">Pisolithus microcarpus 441</name>
    <dbReference type="NCBI Taxonomy" id="765257"/>
    <lineage>
        <taxon>Eukaryota</taxon>
        <taxon>Fungi</taxon>
        <taxon>Dikarya</taxon>
        <taxon>Basidiomycota</taxon>
        <taxon>Agaricomycotina</taxon>
        <taxon>Agaricomycetes</taxon>
        <taxon>Agaricomycetidae</taxon>
        <taxon>Boletales</taxon>
        <taxon>Sclerodermatineae</taxon>
        <taxon>Pisolithaceae</taxon>
        <taxon>Pisolithus</taxon>
    </lineage>
</organism>
<name>A0A0C9YWL5_9AGAM</name>
<evidence type="ECO:0000313" key="3">
    <source>
        <dbReference type="EMBL" id="KIK14522.1"/>
    </source>
</evidence>
<gene>
    <name evidence="3" type="ORF">PISMIDRAFT_350383</name>
</gene>
<dbReference type="HOGENOM" id="CLU_074865_0_0_1"/>
<evidence type="ECO:0000256" key="1">
    <source>
        <dbReference type="SAM" id="Coils"/>
    </source>
</evidence>
<protein>
    <submittedName>
        <fullName evidence="3">Uncharacterized protein</fullName>
    </submittedName>
</protein>
<proteinExistence type="predicted"/>
<dbReference type="AlphaFoldDB" id="A0A0C9YWL5"/>
<accession>A0A0C9YWL5</accession>
<keyword evidence="1" id="KW-0175">Coiled coil</keyword>
<sequence>MSAPPKSRKRKRSTHDNPVDLTKMQLARQRLSELQEELRGIEETEVEMAEIMEHVDALQGILGSTKKLKLSCSSVSRSQLTDMGLKRILFVLNDVALDARIAASSIDSKHIDALCLQLTRIHRSTSKRIEAGARMILDAVLLTVADISFDAKEKLHVAIFPQMRIASGDGVLVKNTVNQSEVWLTGNVDYGVFTCKNEANCARILESSLDDLMMYAGNRIMLVEAKRDKEMLIDGLPEATSLAIALSEVTGDNAVRYCLTDGTKWMFLTYTRDAEGNRISYEGPLLTIVQPPVGEGFKKDVRRLVELLCHWLRAGSDIKNDPLCTV</sequence>
<reference evidence="4" key="2">
    <citation type="submission" date="2015-01" db="EMBL/GenBank/DDBJ databases">
        <title>Evolutionary Origins and Diversification of the Mycorrhizal Mutualists.</title>
        <authorList>
            <consortium name="DOE Joint Genome Institute"/>
            <consortium name="Mycorrhizal Genomics Consortium"/>
            <person name="Kohler A."/>
            <person name="Kuo A."/>
            <person name="Nagy L.G."/>
            <person name="Floudas D."/>
            <person name="Copeland A."/>
            <person name="Barry K.W."/>
            <person name="Cichocki N."/>
            <person name="Veneault-Fourrey C."/>
            <person name="LaButti K."/>
            <person name="Lindquist E.A."/>
            <person name="Lipzen A."/>
            <person name="Lundell T."/>
            <person name="Morin E."/>
            <person name="Murat C."/>
            <person name="Riley R."/>
            <person name="Ohm R."/>
            <person name="Sun H."/>
            <person name="Tunlid A."/>
            <person name="Henrissat B."/>
            <person name="Grigoriev I.V."/>
            <person name="Hibbett D.S."/>
            <person name="Martin F."/>
        </authorList>
    </citation>
    <scope>NUCLEOTIDE SEQUENCE [LARGE SCALE GENOMIC DNA]</scope>
    <source>
        <strain evidence="4">441</strain>
    </source>
</reference>
<dbReference type="EMBL" id="KN833934">
    <property type="protein sequence ID" value="KIK14522.1"/>
    <property type="molecule type" value="Genomic_DNA"/>
</dbReference>
<feature type="coiled-coil region" evidence="1">
    <location>
        <begin position="24"/>
        <end position="51"/>
    </location>
</feature>
<keyword evidence="4" id="KW-1185">Reference proteome</keyword>
<feature type="compositionally biased region" description="Basic residues" evidence="2">
    <location>
        <begin position="1"/>
        <end position="13"/>
    </location>
</feature>
<evidence type="ECO:0000256" key="2">
    <source>
        <dbReference type="SAM" id="MobiDB-lite"/>
    </source>
</evidence>
<reference evidence="3 4" key="1">
    <citation type="submission" date="2014-04" db="EMBL/GenBank/DDBJ databases">
        <authorList>
            <consortium name="DOE Joint Genome Institute"/>
            <person name="Kuo A."/>
            <person name="Kohler A."/>
            <person name="Costa M.D."/>
            <person name="Nagy L.G."/>
            <person name="Floudas D."/>
            <person name="Copeland A."/>
            <person name="Barry K.W."/>
            <person name="Cichocki N."/>
            <person name="Veneault-Fourrey C."/>
            <person name="LaButti K."/>
            <person name="Lindquist E.A."/>
            <person name="Lipzen A."/>
            <person name="Lundell T."/>
            <person name="Morin E."/>
            <person name="Murat C."/>
            <person name="Sun H."/>
            <person name="Tunlid A."/>
            <person name="Henrissat B."/>
            <person name="Grigoriev I.V."/>
            <person name="Hibbett D.S."/>
            <person name="Martin F."/>
            <person name="Nordberg H.P."/>
            <person name="Cantor M.N."/>
            <person name="Hua S.X."/>
        </authorList>
    </citation>
    <scope>NUCLEOTIDE SEQUENCE [LARGE SCALE GENOMIC DNA]</scope>
    <source>
        <strain evidence="3 4">441</strain>
    </source>
</reference>
<dbReference type="OrthoDB" id="2667063at2759"/>
<feature type="region of interest" description="Disordered" evidence="2">
    <location>
        <begin position="1"/>
        <end position="20"/>
    </location>
</feature>
<evidence type="ECO:0000313" key="4">
    <source>
        <dbReference type="Proteomes" id="UP000054018"/>
    </source>
</evidence>
<dbReference type="Proteomes" id="UP000054018">
    <property type="component" value="Unassembled WGS sequence"/>
</dbReference>